<dbReference type="GO" id="GO:0030077">
    <property type="term" value="C:plasma membrane light-harvesting complex"/>
    <property type="evidence" value="ECO:0007669"/>
    <property type="project" value="InterPro"/>
</dbReference>
<name>A0A317F1Z3_9SPHI</name>
<dbReference type="Pfam" id="PF05239">
    <property type="entry name" value="PRC"/>
    <property type="match status" value="1"/>
</dbReference>
<dbReference type="Proteomes" id="UP000245391">
    <property type="component" value="Unassembled WGS sequence"/>
</dbReference>
<comment type="caution">
    <text evidence="3">The sequence shown here is derived from an EMBL/GenBank/DDBJ whole genome shotgun (WGS) entry which is preliminary data.</text>
</comment>
<dbReference type="GO" id="GO:0019684">
    <property type="term" value="P:photosynthesis, light reaction"/>
    <property type="evidence" value="ECO:0007669"/>
    <property type="project" value="InterPro"/>
</dbReference>
<proteinExistence type="predicted"/>
<protein>
    <recommendedName>
        <fullName evidence="2">PRC-barrel domain-containing protein</fullName>
    </recommendedName>
</protein>
<reference evidence="4" key="1">
    <citation type="submission" date="2018-05" db="EMBL/GenBank/DDBJ databases">
        <title>Pedobacter paludis sp. nov., isolated from wetland soil.</title>
        <authorList>
            <person name="Zhang Y."/>
        </authorList>
    </citation>
    <scope>NUCLEOTIDE SEQUENCE [LARGE SCALE GENOMIC DNA]</scope>
    <source>
        <strain evidence="4">R-8</strain>
    </source>
</reference>
<gene>
    <name evidence="3" type="ORF">DF947_00725</name>
</gene>
<dbReference type="InterPro" id="IPR014747">
    <property type="entry name" value="Bac_photo_RC_H_C"/>
</dbReference>
<keyword evidence="4" id="KW-1185">Reference proteome</keyword>
<evidence type="ECO:0000313" key="4">
    <source>
        <dbReference type="Proteomes" id="UP000245391"/>
    </source>
</evidence>
<dbReference type="Gene3D" id="3.90.50.10">
    <property type="entry name" value="Photosynthetic Reaction Center, subunit H, domain 2"/>
    <property type="match status" value="1"/>
</dbReference>
<organism evidence="3 4">
    <name type="scientific">Pedobacter paludis</name>
    <dbReference type="NCBI Taxonomy" id="2203212"/>
    <lineage>
        <taxon>Bacteria</taxon>
        <taxon>Pseudomonadati</taxon>
        <taxon>Bacteroidota</taxon>
        <taxon>Sphingobacteriia</taxon>
        <taxon>Sphingobacteriales</taxon>
        <taxon>Sphingobacteriaceae</taxon>
        <taxon>Pedobacter</taxon>
    </lineage>
</organism>
<dbReference type="InterPro" id="IPR011033">
    <property type="entry name" value="PRC_barrel-like_sf"/>
</dbReference>
<evidence type="ECO:0000256" key="1">
    <source>
        <dbReference type="SAM" id="MobiDB-lite"/>
    </source>
</evidence>
<dbReference type="RefSeq" id="WP_109927781.1">
    <property type="nucleotide sequence ID" value="NZ_QGNY01000001.1"/>
</dbReference>
<feature type="compositionally biased region" description="Polar residues" evidence="1">
    <location>
        <begin position="158"/>
        <end position="173"/>
    </location>
</feature>
<dbReference type="SUPFAM" id="SSF50346">
    <property type="entry name" value="PRC-barrel domain"/>
    <property type="match status" value="1"/>
</dbReference>
<dbReference type="OrthoDB" id="1422173at2"/>
<evidence type="ECO:0000313" key="3">
    <source>
        <dbReference type="EMBL" id="PWS33194.1"/>
    </source>
</evidence>
<evidence type="ECO:0000259" key="2">
    <source>
        <dbReference type="Pfam" id="PF05239"/>
    </source>
</evidence>
<accession>A0A317F1Z3</accession>
<dbReference type="InterPro" id="IPR027275">
    <property type="entry name" value="PRC-brl_dom"/>
</dbReference>
<sequence length="275" mass="31041">MNTGNIAYINLEELSRADYKIIDGEADITGWPVIDESGSNIGKVRDLLFDPEQNAIRYIIVDLDEVIAPEEKAVLLPIGFANLGADKKEVVIPVLHESQYVALPQYIIGEITRETEMKIRSAIGSPAALRIEEEIAEMDPSEFYNHHHFDRGRLGFTPSDSPSVDQSEALTPNNREEERNTIHELINHSANHENAHQVDHQFEPFEINTGDDTFTIEPQENGTYRILSGEEKIGVVYAEPGERGVQWRTMDQLDDRFVEVIGENIKLHHSSISNL</sequence>
<feature type="region of interest" description="Disordered" evidence="1">
    <location>
        <begin position="156"/>
        <end position="175"/>
    </location>
</feature>
<dbReference type="AlphaFoldDB" id="A0A317F1Z3"/>
<feature type="domain" description="PRC-barrel" evidence="2">
    <location>
        <begin position="27"/>
        <end position="87"/>
    </location>
</feature>
<dbReference type="EMBL" id="QGNY01000001">
    <property type="protein sequence ID" value="PWS33194.1"/>
    <property type="molecule type" value="Genomic_DNA"/>
</dbReference>